<proteinExistence type="predicted"/>
<evidence type="ECO:0000313" key="1">
    <source>
        <dbReference type="EMBL" id="KAJ3498074.1"/>
    </source>
</evidence>
<dbReference type="EMBL" id="JANAKD010000073">
    <property type="protein sequence ID" value="KAJ3498074.1"/>
    <property type="molecule type" value="Genomic_DNA"/>
</dbReference>
<dbReference type="Proteomes" id="UP001148737">
    <property type="component" value="Unassembled WGS sequence"/>
</dbReference>
<keyword evidence="2" id="KW-1185">Reference proteome</keyword>
<organism evidence="1 2">
    <name type="scientific">Lecanicillium saksenae</name>
    <dbReference type="NCBI Taxonomy" id="468837"/>
    <lineage>
        <taxon>Eukaryota</taxon>
        <taxon>Fungi</taxon>
        <taxon>Dikarya</taxon>
        <taxon>Ascomycota</taxon>
        <taxon>Pezizomycotina</taxon>
        <taxon>Sordariomycetes</taxon>
        <taxon>Hypocreomycetidae</taxon>
        <taxon>Hypocreales</taxon>
        <taxon>Cordycipitaceae</taxon>
        <taxon>Lecanicillium</taxon>
    </lineage>
</organism>
<sequence>MKLAIPAVMAMAATTVAGEYFTSYTRCGWTWCNSDGVWHGDDGDHDFDANEGCRDRGLPSGLTRICIDWGNKRAHAYSSRYPKRCYRKTGDYQCNFHNSPDRTCANWDESPCDW</sequence>
<name>A0ACC1R5R6_9HYPO</name>
<reference evidence="1" key="1">
    <citation type="submission" date="2022-07" db="EMBL/GenBank/DDBJ databases">
        <title>Genome Sequence of Lecanicillium saksenae.</title>
        <authorList>
            <person name="Buettner E."/>
        </authorList>
    </citation>
    <scope>NUCLEOTIDE SEQUENCE</scope>
    <source>
        <strain evidence="1">VT-O1</strain>
    </source>
</reference>
<accession>A0ACC1R5R6</accession>
<protein>
    <submittedName>
        <fullName evidence="1">Uncharacterized protein</fullName>
    </submittedName>
</protein>
<evidence type="ECO:0000313" key="2">
    <source>
        <dbReference type="Proteomes" id="UP001148737"/>
    </source>
</evidence>
<gene>
    <name evidence="1" type="ORF">NLG97_g1407</name>
</gene>
<comment type="caution">
    <text evidence="1">The sequence shown here is derived from an EMBL/GenBank/DDBJ whole genome shotgun (WGS) entry which is preliminary data.</text>
</comment>